<dbReference type="Proteomes" id="UP000294575">
    <property type="component" value="Unassembled WGS sequence"/>
</dbReference>
<dbReference type="OrthoDB" id="9803986at2"/>
<sequence>MNCRPGCGACCIAPSINTPMPGMPAGKPAGVRCLHLDEANLCLLFGTQERPAFCAGFSASSDICGDSREDAIRIIGWLEESTAC</sequence>
<dbReference type="InterPro" id="IPR005358">
    <property type="entry name" value="Puta_zinc/iron-chelating_dom"/>
</dbReference>
<protein>
    <submittedName>
        <fullName evidence="1">Uncharacterized protein</fullName>
    </submittedName>
</protein>
<comment type="caution">
    <text evidence="1">The sequence shown here is derived from an EMBL/GenBank/DDBJ whole genome shotgun (WGS) entry which is preliminary data.</text>
</comment>
<dbReference type="PANTHER" id="PTHR36931">
    <property type="entry name" value="UPF0153 PROTEIN YEIW"/>
    <property type="match status" value="1"/>
</dbReference>
<keyword evidence="2" id="KW-1185">Reference proteome</keyword>
<dbReference type="PANTHER" id="PTHR36931:SF1">
    <property type="entry name" value="UPF0153 PROTEIN YEIW"/>
    <property type="match status" value="1"/>
</dbReference>
<dbReference type="RefSeq" id="WP_101497537.1">
    <property type="nucleotide sequence ID" value="NZ_LNJZ01000009.1"/>
</dbReference>
<dbReference type="AlphaFoldDB" id="A0A4V3D5A4"/>
<reference evidence="1 2" key="1">
    <citation type="submission" date="2019-03" db="EMBL/GenBank/DDBJ databases">
        <title>Genomic Encyclopedia of Type Strains, Phase IV (KMG-IV): sequencing the most valuable type-strain genomes for metagenomic binning, comparative biology and taxonomic classification.</title>
        <authorList>
            <person name="Goeker M."/>
        </authorList>
    </citation>
    <scope>NUCLEOTIDE SEQUENCE [LARGE SCALE GENOMIC DNA]</scope>
    <source>
        <strain evidence="1 2">DSM 28679</strain>
    </source>
</reference>
<organism evidence="1 2">
    <name type="scientific">Thiopseudomonas denitrificans</name>
    <dbReference type="NCBI Taxonomy" id="1501432"/>
    <lineage>
        <taxon>Bacteria</taxon>
        <taxon>Pseudomonadati</taxon>
        <taxon>Pseudomonadota</taxon>
        <taxon>Gammaproteobacteria</taxon>
        <taxon>Pseudomonadales</taxon>
        <taxon>Pseudomonadaceae</taxon>
        <taxon>Thiopseudomonas</taxon>
    </lineage>
</organism>
<evidence type="ECO:0000313" key="1">
    <source>
        <dbReference type="EMBL" id="TDQ39317.1"/>
    </source>
</evidence>
<dbReference type="Pfam" id="PF03692">
    <property type="entry name" value="CxxCxxCC"/>
    <property type="match status" value="1"/>
</dbReference>
<evidence type="ECO:0000313" key="2">
    <source>
        <dbReference type="Proteomes" id="UP000294575"/>
    </source>
</evidence>
<accession>A0A4V3D5A4</accession>
<gene>
    <name evidence="1" type="ORF">DFQ45_1025</name>
</gene>
<dbReference type="InterPro" id="IPR052572">
    <property type="entry name" value="UPF0153_domain"/>
</dbReference>
<name>A0A4V3D5A4_9GAMM</name>
<proteinExistence type="predicted"/>
<dbReference type="EMBL" id="SNYK01000002">
    <property type="protein sequence ID" value="TDQ39317.1"/>
    <property type="molecule type" value="Genomic_DNA"/>
</dbReference>